<dbReference type="KEGG" id="mtw:CQW49_01855"/>
<evidence type="ECO:0000256" key="2">
    <source>
        <dbReference type="ARBA" id="ARBA00022679"/>
    </source>
</evidence>
<dbReference type="PANTHER" id="PTHR13693">
    <property type="entry name" value="CLASS II AMINOTRANSFERASE/8-AMINO-7-OXONONANOATE SYNTHASE"/>
    <property type="match status" value="1"/>
</dbReference>
<dbReference type="Gene3D" id="3.40.640.10">
    <property type="entry name" value="Type I PLP-dependent aspartate aminotransferase-like (Major domain)"/>
    <property type="match status" value="1"/>
</dbReference>
<dbReference type="InterPro" id="IPR004839">
    <property type="entry name" value="Aminotransferase_I/II_large"/>
</dbReference>
<dbReference type="InterPro" id="IPR015421">
    <property type="entry name" value="PyrdxlP-dep_Trfase_major"/>
</dbReference>
<keyword evidence="2" id="KW-0808">Transferase</keyword>
<evidence type="ECO:0000313" key="5">
    <source>
        <dbReference type="EMBL" id="ATQ70172.1"/>
    </source>
</evidence>
<evidence type="ECO:0000313" key="6">
    <source>
        <dbReference type="Proteomes" id="UP000230709"/>
    </source>
</evidence>
<comment type="cofactor">
    <cofactor evidence="1">
        <name>pyridoxal 5'-phosphate</name>
        <dbReference type="ChEBI" id="CHEBI:597326"/>
    </cofactor>
</comment>
<dbReference type="GO" id="GO:0030170">
    <property type="term" value="F:pyridoxal phosphate binding"/>
    <property type="evidence" value="ECO:0007669"/>
    <property type="project" value="InterPro"/>
</dbReference>
<evidence type="ECO:0000256" key="1">
    <source>
        <dbReference type="ARBA" id="ARBA00001933"/>
    </source>
</evidence>
<dbReference type="InterPro" id="IPR050087">
    <property type="entry name" value="AON_synthase_class-II"/>
</dbReference>
<organism evidence="5 6">
    <name type="scientific">Methylosinus trichosporium (strain ATCC 35070 / NCIMB 11131 / UNIQEM 75 / OB3b)</name>
    <dbReference type="NCBI Taxonomy" id="595536"/>
    <lineage>
        <taxon>Bacteria</taxon>
        <taxon>Pseudomonadati</taxon>
        <taxon>Pseudomonadota</taxon>
        <taxon>Alphaproteobacteria</taxon>
        <taxon>Hyphomicrobiales</taxon>
        <taxon>Methylocystaceae</taxon>
        <taxon>Methylosinus</taxon>
    </lineage>
</organism>
<dbReference type="AlphaFoldDB" id="A0A2D2D5E0"/>
<dbReference type="PANTHER" id="PTHR13693:SF100">
    <property type="entry name" value="8-AMINO-7-OXONONANOATE SYNTHASE"/>
    <property type="match status" value="1"/>
</dbReference>
<name>A0A2D2D5E0_METT3</name>
<protein>
    <submittedName>
        <fullName evidence="5">8-amino-7-oxononanoate synthase</fullName>
    </submittedName>
</protein>
<keyword evidence="6" id="KW-1185">Reference proteome</keyword>
<dbReference type="Proteomes" id="UP000230709">
    <property type="component" value="Chromosome"/>
</dbReference>
<dbReference type="InterPro" id="IPR015422">
    <property type="entry name" value="PyrdxlP-dep_Trfase_small"/>
</dbReference>
<dbReference type="GO" id="GO:0008710">
    <property type="term" value="F:8-amino-7-oxononanoate synthase activity"/>
    <property type="evidence" value="ECO:0007669"/>
    <property type="project" value="TreeGrafter"/>
</dbReference>
<keyword evidence="3" id="KW-0663">Pyridoxal phosphate</keyword>
<dbReference type="SUPFAM" id="SSF53383">
    <property type="entry name" value="PLP-dependent transferases"/>
    <property type="match status" value="1"/>
</dbReference>
<reference evidence="6" key="1">
    <citation type="submission" date="2017-10" db="EMBL/GenBank/DDBJ databases">
        <title>Completed PacBio SMRT sequence of Methylosinus trichosporium OB3b reveals presence of a third large plasmid.</title>
        <authorList>
            <person name="Charles T.C."/>
            <person name="Lynch M.D.J."/>
            <person name="Heil J.R."/>
            <person name="Cheng J."/>
        </authorList>
    </citation>
    <scope>NUCLEOTIDE SEQUENCE [LARGE SCALE GENOMIC DNA]</scope>
    <source>
        <strain evidence="6">OB3b</strain>
    </source>
</reference>
<proteinExistence type="predicted"/>
<evidence type="ECO:0000256" key="3">
    <source>
        <dbReference type="ARBA" id="ARBA00022898"/>
    </source>
</evidence>
<dbReference type="InterPro" id="IPR015424">
    <property type="entry name" value="PyrdxlP-dep_Trfase"/>
</dbReference>
<evidence type="ECO:0000259" key="4">
    <source>
        <dbReference type="Pfam" id="PF00155"/>
    </source>
</evidence>
<dbReference type="STRING" id="595536.GCA_000178815_00573"/>
<dbReference type="GO" id="GO:0009102">
    <property type="term" value="P:biotin biosynthetic process"/>
    <property type="evidence" value="ECO:0007669"/>
    <property type="project" value="TreeGrafter"/>
</dbReference>
<dbReference type="Pfam" id="PF00155">
    <property type="entry name" value="Aminotran_1_2"/>
    <property type="match status" value="1"/>
</dbReference>
<sequence>MLEAYAADLAGLAARDRLRALAPRAGLDFTSNDYLGLAQSPDYARAAAAALARGVPLGAGGSRLLRGNHPEHEALEAEAASFFGAESALFFGAGFSANVALLATLPQRGDLIVHDALIHASAHDGMRLSRAASAAAAHNDVEAFEAAIRAFRREGGTGRVFLVVESLYSMDGDVAPLADLAALADRHEAFLLIDEAHATGVYGPGGRGLAAALEGRENVVTLHTCGKALGLFGALALMPRVLREFLVNRCRPFIFATAPSPLLAASVRAALPIVEAAEDRRASLAARVALAGRELRRHGLAAPLSQIAPIIVGADARALALAAAMQARGYDIRAIRPPTVAEGTARLRVTLTLNVSEAEIIAMIDDLAAEMARLA</sequence>
<accession>A0A2D2D5E0</accession>
<dbReference type="EMBL" id="CP023737">
    <property type="protein sequence ID" value="ATQ70172.1"/>
    <property type="molecule type" value="Genomic_DNA"/>
</dbReference>
<gene>
    <name evidence="5" type="ORF">CQW49_01855</name>
</gene>
<feature type="domain" description="Aminotransferase class I/classII large" evidence="4">
    <location>
        <begin position="27"/>
        <end position="360"/>
    </location>
</feature>
<dbReference type="Gene3D" id="3.90.1150.10">
    <property type="entry name" value="Aspartate Aminotransferase, domain 1"/>
    <property type="match status" value="1"/>
</dbReference>